<dbReference type="Pfam" id="PF13855">
    <property type="entry name" value="LRR_8"/>
    <property type="match status" value="1"/>
</dbReference>
<evidence type="ECO:0000313" key="3">
    <source>
        <dbReference type="EMBL" id="KAK7815915.1"/>
    </source>
</evidence>
<reference evidence="3 4" key="1">
    <citation type="journal article" date="2018" name="Sci. Data">
        <title>The draft genome sequence of cork oak.</title>
        <authorList>
            <person name="Ramos A.M."/>
            <person name="Usie A."/>
            <person name="Barbosa P."/>
            <person name="Barros P.M."/>
            <person name="Capote T."/>
            <person name="Chaves I."/>
            <person name="Simoes F."/>
            <person name="Abreu I."/>
            <person name="Carrasquinho I."/>
            <person name="Faro C."/>
            <person name="Guimaraes J.B."/>
            <person name="Mendonca D."/>
            <person name="Nobrega F."/>
            <person name="Rodrigues L."/>
            <person name="Saibo N.J.M."/>
            <person name="Varela M.C."/>
            <person name="Egas C."/>
            <person name="Matos J."/>
            <person name="Miguel C.M."/>
            <person name="Oliveira M.M."/>
            <person name="Ricardo C.P."/>
            <person name="Goncalves S."/>
        </authorList>
    </citation>
    <scope>NUCLEOTIDE SEQUENCE [LARGE SCALE GENOMIC DNA]</scope>
    <source>
        <strain evidence="4">cv. HL8</strain>
    </source>
</reference>
<dbReference type="Proteomes" id="UP000237347">
    <property type="component" value="Unassembled WGS sequence"/>
</dbReference>
<dbReference type="Gene3D" id="3.80.10.10">
    <property type="entry name" value="Ribonuclease Inhibitor"/>
    <property type="match status" value="1"/>
</dbReference>
<dbReference type="AlphaFoldDB" id="A0AAW0IML0"/>
<dbReference type="SUPFAM" id="SSF52058">
    <property type="entry name" value="L domain-like"/>
    <property type="match status" value="1"/>
</dbReference>
<gene>
    <name evidence="3" type="primary">RLP1_0</name>
    <name evidence="3" type="ORF">CFP56_000960</name>
</gene>
<dbReference type="InterPro" id="IPR032675">
    <property type="entry name" value="LRR_dom_sf"/>
</dbReference>
<dbReference type="InterPro" id="IPR001611">
    <property type="entry name" value="Leu-rich_rpt"/>
</dbReference>
<name>A0AAW0IML0_QUESU</name>
<sequence>MNSLIELQLGGNQLSGRIPNMPAKLQIALNLSSNHLEGSIPITLSQLIGLEVLDLSNNSLSGEIPTSLTTMTSLTQLILANNMLSWERQLPPDSPVVELVPQVSLRHHLLHSPQKNIFNDRKRIFKCFWTVVSN</sequence>
<keyword evidence="2" id="KW-0677">Repeat</keyword>
<comment type="caution">
    <text evidence="3">The sequence shown here is derived from an EMBL/GenBank/DDBJ whole genome shotgun (WGS) entry which is preliminary data.</text>
</comment>
<protein>
    <submittedName>
        <fullName evidence="3">Receptor-like protein 1</fullName>
    </submittedName>
</protein>
<accession>A0AAW0IML0</accession>
<dbReference type="PANTHER" id="PTHR48064">
    <property type="entry name" value="OS01G0750400 PROTEIN"/>
    <property type="match status" value="1"/>
</dbReference>
<evidence type="ECO:0000256" key="1">
    <source>
        <dbReference type="ARBA" id="ARBA00022614"/>
    </source>
</evidence>
<proteinExistence type="predicted"/>
<keyword evidence="1" id="KW-0433">Leucine-rich repeat</keyword>
<dbReference type="EMBL" id="PKMF04000972">
    <property type="protein sequence ID" value="KAK7815915.1"/>
    <property type="molecule type" value="Genomic_DNA"/>
</dbReference>
<dbReference type="Pfam" id="PF00560">
    <property type="entry name" value="LRR_1"/>
    <property type="match status" value="1"/>
</dbReference>
<dbReference type="PANTHER" id="PTHR48064:SF6">
    <property type="entry name" value="RECEPTOR-LIKE PROTEIN KINASE 2"/>
    <property type="match status" value="1"/>
</dbReference>
<dbReference type="FunFam" id="3.80.10.10:FF:000383">
    <property type="entry name" value="Leucine-rich repeat receptor protein kinase EMS1"/>
    <property type="match status" value="1"/>
</dbReference>
<organism evidence="3 4">
    <name type="scientific">Quercus suber</name>
    <name type="common">Cork oak</name>
    <dbReference type="NCBI Taxonomy" id="58331"/>
    <lineage>
        <taxon>Eukaryota</taxon>
        <taxon>Viridiplantae</taxon>
        <taxon>Streptophyta</taxon>
        <taxon>Embryophyta</taxon>
        <taxon>Tracheophyta</taxon>
        <taxon>Spermatophyta</taxon>
        <taxon>Magnoliopsida</taxon>
        <taxon>eudicotyledons</taxon>
        <taxon>Gunneridae</taxon>
        <taxon>Pentapetalae</taxon>
        <taxon>rosids</taxon>
        <taxon>fabids</taxon>
        <taxon>Fagales</taxon>
        <taxon>Fagaceae</taxon>
        <taxon>Quercus</taxon>
    </lineage>
</organism>
<evidence type="ECO:0000313" key="4">
    <source>
        <dbReference type="Proteomes" id="UP000237347"/>
    </source>
</evidence>
<evidence type="ECO:0000256" key="2">
    <source>
        <dbReference type="ARBA" id="ARBA00022737"/>
    </source>
</evidence>
<dbReference type="InterPro" id="IPR053038">
    <property type="entry name" value="RLP_Defense"/>
</dbReference>
<keyword evidence="4" id="KW-1185">Reference proteome</keyword>